<protein>
    <recommendedName>
        <fullName evidence="3">Reverse transcriptase zinc-binding domain</fullName>
    </recommendedName>
</protein>
<dbReference type="EMBL" id="MVGT01000515">
    <property type="protein sequence ID" value="OVA16397.1"/>
    <property type="molecule type" value="Genomic_DNA"/>
</dbReference>
<proteinExistence type="predicted"/>
<reference evidence="1 2" key="1">
    <citation type="journal article" date="2017" name="Mol. Plant">
        <title>The Genome of Medicinal Plant Macleaya cordata Provides New Insights into Benzylisoquinoline Alkaloids Metabolism.</title>
        <authorList>
            <person name="Liu X."/>
            <person name="Liu Y."/>
            <person name="Huang P."/>
            <person name="Ma Y."/>
            <person name="Qing Z."/>
            <person name="Tang Q."/>
            <person name="Cao H."/>
            <person name="Cheng P."/>
            <person name="Zheng Y."/>
            <person name="Yuan Z."/>
            <person name="Zhou Y."/>
            <person name="Liu J."/>
            <person name="Tang Z."/>
            <person name="Zhuo Y."/>
            <person name="Zhang Y."/>
            <person name="Yu L."/>
            <person name="Huang J."/>
            <person name="Yang P."/>
            <person name="Peng Q."/>
            <person name="Zhang J."/>
            <person name="Jiang W."/>
            <person name="Zhang Z."/>
            <person name="Lin K."/>
            <person name="Ro D.K."/>
            <person name="Chen X."/>
            <person name="Xiong X."/>
            <person name="Shang Y."/>
            <person name="Huang S."/>
            <person name="Zeng J."/>
        </authorList>
    </citation>
    <scope>NUCLEOTIDE SEQUENCE [LARGE SCALE GENOMIC DNA]</scope>
    <source>
        <strain evidence="2">cv. BLH2017</strain>
        <tissue evidence="1">Root</tissue>
    </source>
</reference>
<dbReference type="AlphaFoldDB" id="A0A200R111"/>
<accession>A0A200R111</accession>
<gene>
    <name evidence="1" type="ORF">BVC80_6429g2</name>
</gene>
<dbReference type="OrthoDB" id="696485at2759"/>
<organism evidence="1 2">
    <name type="scientific">Macleaya cordata</name>
    <name type="common">Five-seeded plume-poppy</name>
    <name type="synonym">Bocconia cordata</name>
    <dbReference type="NCBI Taxonomy" id="56857"/>
    <lineage>
        <taxon>Eukaryota</taxon>
        <taxon>Viridiplantae</taxon>
        <taxon>Streptophyta</taxon>
        <taxon>Embryophyta</taxon>
        <taxon>Tracheophyta</taxon>
        <taxon>Spermatophyta</taxon>
        <taxon>Magnoliopsida</taxon>
        <taxon>Ranunculales</taxon>
        <taxon>Papaveraceae</taxon>
        <taxon>Papaveroideae</taxon>
        <taxon>Macleaya</taxon>
    </lineage>
</organism>
<evidence type="ECO:0000313" key="1">
    <source>
        <dbReference type="EMBL" id="OVA16397.1"/>
    </source>
</evidence>
<dbReference type="InParanoid" id="A0A200R111"/>
<sequence length="95" mass="11078">MRWVQGNDIIGAIETWERCTLRGSARKIWTLIPFAVWWAIWLGRNDCAFNSKEIVSKNLIYKAKVLMFLWGFRGDVFKGHSFVDLLNGWEALMSP</sequence>
<name>A0A200R111_MACCD</name>
<dbReference type="Proteomes" id="UP000195402">
    <property type="component" value="Unassembled WGS sequence"/>
</dbReference>
<comment type="caution">
    <text evidence="1">The sequence shown here is derived from an EMBL/GenBank/DDBJ whole genome shotgun (WGS) entry which is preliminary data.</text>
</comment>
<evidence type="ECO:0000313" key="2">
    <source>
        <dbReference type="Proteomes" id="UP000195402"/>
    </source>
</evidence>
<evidence type="ECO:0008006" key="3">
    <source>
        <dbReference type="Google" id="ProtNLM"/>
    </source>
</evidence>
<keyword evidence="2" id="KW-1185">Reference proteome</keyword>